<feature type="transmembrane region" description="Helical" evidence="7">
    <location>
        <begin position="597"/>
        <end position="617"/>
    </location>
</feature>
<keyword evidence="3" id="KW-1003">Cell membrane</keyword>
<evidence type="ECO:0000256" key="1">
    <source>
        <dbReference type="ARBA" id="ARBA00004651"/>
    </source>
</evidence>
<feature type="transmembrane region" description="Helical" evidence="7">
    <location>
        <begin position="210"/>
        <end position="231"/>
    </location>
</feature>
<feature type="transmembrane region" description="Helical" evidence="7">
    <location>
        <begin position="159"/>
        <end position="183"/>
    </location>
</feature>
<feature type="transmembrane region" description="Helical" evidence="7">
    <location>
        <begin position="292"/>
        <end position="312"/>
    </location>
</feature>
<evidence type="ECO:0000313" key="9">
    <source>
        <dbReference type="EMBL" id="MDR7320804.1"/>
    </source>
</evidence>
<comment type="subcellular location">
    <subcellularLocation>
        <location evidence="1">Cell membrane</location>
        <topology evidence="1">Multi-pass membrane protein</topology>
    </subcellularLocation>
</comment>
<reference evidence="9 10" key="1">
    <citation type="submission" date="2023-07" db="EMBL/GenBank/DDBJ databases">
        <title>Sequencing the genomes of 1000 actinobacteria strains.</title>
        <authorList>
            <person name="Klenk H.-P."/>
        </authorList>
    </citation>
    <scope>NUCLEOTIDE SEQUENCE [LARGE SCALE GENOMIC DNA]</scope>
    <source>
        <strain evidence="9 10">DSM 44711</strain>
    </source>
</reference>
<dbReference type="PANTHER" id="PTHR30489">
    <property type="entry name" value="LIPOPROTEIN-RELEASING SYSTEM TRANSMEMBRANE PROTEIN LOLE"/>
    <property type="match status" value="1"/>
</dbReference>
<evidence type="ECO:0000256" key="3">
    <source>
        <dbReference type="ARBA" id="ARBA00022475"/>
    </source>
</evidence>
<evidence type="ECO:0000313" key="10">
    <source>
        <dbReference type="Proteomes" id="UP001183629"/>
    </source>
</evidence>
<dbReference type="EMBL" id="JAVDYC010000001">
    <property type="protein sequence ID" value="MDR7320804.1"/>
    <property type="molecule type" value="Genomic_DNA"/>
</dbReference>
<feature type="domain" description="ABC3 transporter permease C-terminal" evidence="8">
    <location>
        <begin position="71"/>
        <end position="189"/>
    </location>
</feature>
<organism evidence="9 10">
    <name type="scientific">Catenuloplanes niger</name>
    <dbReference type="NCBI Taxonomy" id="587534"/>
    <lineage>
        <taxon>Bacteria</taxon>
        <taxon>Bacillati</taxon>
        <taxon>Actinomycetota</taxon>
        <taxon>Actinomycetes</taxon>
        <taxon>Micromonosporales</taxon>
        <taxon>Micromonosporaceae</taxon>
        <taxon>Catenuloplanes</taxon>
    </lineage>
</organism>
<comment type="caution">
    <text evidence="9">The sequence shown here is derived from an EMBL/GenBank/DDBJ whole genome shotgun (WGS) entry which is preliminary data.</text>
</comment>
<keyword evidence="4 7" id="KW-0812">Transmembrane</keyword>
<gene>
    <name evidence="9" type="ORF">J2S44_001054</name>
</gene>
<dbReference type="GO" id="GO:0044874">
    <property type="term" value="P:lipoprotein localization to outer membrane"/>
    <property type="evidence" value="ECO:0007669"/>
    <property type="project" value="TreeGrafter"/>
</dbReference>
<keyword evidence="6 7" id="KW-0472">Membrane</keyword>
<keyword evidence="10" id="KW-1185">Reference proteome</keyword>
<evidence type="ECO:0000256" key="7">
    <source>
        <dbReference type="SAM" id="Phobius"/>
    </source>
</evidence>
<evidence type="ECO:0000259" key="8">
    <source>
        <dbReference type="Pfam" id="PF02687"/>
    </source>
</evidence>
<protein>
    <submittedName>
        <fullName evidence="9">ABC transport system permease protein</fullName>
    </submittedName>
</protein>
<dbReference type="RefSeq" id="WP_310409457.1">
    <property type="nucleotide sequence ID" value="NZ_JAVDYC010000001.1"/>
</dbReference>
<name>A0AAE4CTK7_9ACTN</name>
<accession>A0AAE4CTK7</accession>
<keyword evidence="5 7" id="KW-1133">Transmembrane helix</keyword>
<feature type="transmembrane region" description="Helical" evidence="7">
    <location>
        <begin position="558"/>
        <end position="591"/>
    </location>
</feature>
<dbReference type="AlphaFoldDB" id="A0AAE4CTK7"/>
<feature type="transmembrane region" description="Helical" evidence="7">
    <location>
        <begin position="64"/>
        <end position="92"/>
    </location>
</feature>
<proteinExistence type="inferred from homology"/>
<sequence length="635" mass="64208">MLRLSWAGFRERRALFAGAVLTVCLGVALVQSSVLLLVSAATTSAPPGATALARMRFDASTEAAVALLGVTLGFAALLTVFIISSTFAFTVEQRRRELALLRLVGGARRQIRRLLLGEAVLLGLVGSASGVPAGVALMAVQTSLLRRLGFVPDGFTGQWRGWIVAVSVGTGVVLAVTGVLLAARRAARVRPLDALRETGEAARVMTMPRLLTGLLFLVGAITLIGLSPVGGAVGGQAMAMTVSVCAAIALTLLGPALVPAVARLLPVRAAGVLGELAAANLRDDRRRTASTAAPVIVLVALVLGQAAASSSFTAAGQREQQRLISADLVVDGPAPDGVRVTAIPGVESASTEVEVPIALTTGGGELAYTRSATALLIDPAAYARAHPASGDLTSLREGAVAAGPGADGFSVGDMVSVRVGDRDLGPLPVVVAVPQAIGGGATVLLPAGAMPAEQLTDVPSHTFVRLVPGVSRQRTVSALAEVGTVSGLGAWLERDSAARTATSTGVLIMVMGLGGLYALIGVVNSVVVAGATRPREFAAVRITGLTRRQVVRTAVTESVLVAVAGLFLGLLAAAGTVIGAIATTAAVTGIVTVDVPWLLVGTVVAGTVLVTGVSSALTTWSATREHPVALLGARQ</sequence>
<feature type="transmembrane region" description="Helical" evidence="7">
    <location>
        <begin position="113"/>
        <end position="139"/>
    </location>
</feature>
<dbReference type="InterPro" id="IPR051447">
    <property type="entry name" value="Lipoprotein-release_system"/>
</dbReference>
<evidence type="ECO:0000256" key="4">
    <source>
        <dbReference type="ARBA" id="ARBA00022692"/>
    </source>
</evidence>
<dbReference type="Pfam" id="PF02687">
    <property type="entry name" value="FtsX"/>
    <property type="match status" value="2"/>
</dbReference>
<feature type="transmembrane region" description="Helical" evidence="7">
    <location>
        <begin position="506"/>
        <end position="531"/>
    </location>
</feature>
<dbReference type="PANTHER" id="PTHR30489:SF0">
    <property type="entry name" value="LIPOPROTEIN-RELEASING SYSTEM TRANSMEMBRANE PROTEIN LOLE"/>
    <property type="match status" value="1"/>
</dbReference>
<evidence type="ECO:0000256" key="6">
    <source>
        <dbReference type="ARBA" id="ARBA00023136"/>
    </source>
</evidence>
<evidence type="ECO:0000256" key="2">
    <source>
        <dbReference type="ARBA" id="ARBA00005236"/>
    </source>
</evidence>
<dbReference type="Proteomes" id="UP001183629">
    <property type="component" value="Unassembled WGS sequence"/>
</dbReference>
<dbReference type="GO" id="GO:0098797">
    <property type="term" value="C:plasma membrane protein complex"/>
    <property type="evidence" value="ECO:0007669"/>
    <property type="project" value="TreeGrafter"/>
</dbReference>
<feature type="transmembrane region" description="Helical" evidence="7">
    <location>
        <begin position="237"/>
        <end position="258"/>
    </location>
</feature>
<evidence type="ECO:0000256" key="5">
    <source>
        <dbReference type="ARBA" id="ARBA00022989"/>
    </source>
</evidence>
<comment type="similarity">
    <text evidence="2">Belongs to the ABC-4 integral membrane protein family. LolC/E subfamily.</text>
</comment>
<dbReference type="InterPro" id="IPR003838">
    <property type="entry name" value="ABC3_permease_C"/>
</dbReference>
<feature type="domain" description="ABC3 transporter permease C-terminal" evidence="8">
    <location>
        <begin position="509"/>
        <end position="627"/>
    </location>
</feature>